<evidence type="ECO:0000313" key="1">
    <source>
        <dbReference type="EMBL" id="UYV73905.1"/>
    </source>
</evidence>
<protein>
    <submittedName>
        <fullName evidence="1">Uncharacterized protein</fullName>
    </submittedName>
</protein>
<dbReference type="Proteomes" id="UP001235939">
    <property type="component" value="Chromosome 11"/>
</dbReference>
<sequence length="159" mass="17646">MARVTMDCHQSYRTLQWSATSPDLLPIEHILSVMGNFNELGQERYRPGRGRKRSANTLSRYAANGATVGDTFLTNRWMAEGYSSVKVSKIASWGNAQLYSNGGLSSVVLFNGLTLYTQEEVFRIGDIVGCRVDAQQGLSRLVVAKGVHSRHKPSSFKFL</sequence>
<dbReference type="EMBL" id="CP092873">
    <property type="protein sequence ID" value="UYV73905.1"/>
    <property type="molecule type" value="Genomic_DNA"/>
</dbReference>
<gene>
    <name evidence="1" type="ORF">LAZ67_11001360</name>
</gene>
<evidence type="ECO:0000313" key="2">
    <source>
        <dbReference type="Proteomes" id="UP001235939"/>
    </source>
</evidence>
<reference evidence="1 2" key="1">
    <citation type="submission" date="2022-01" db="EMBL/GenBank/DDBJ databases">
        <title>A chromosomal length assembly of Cordylochernes scorpioides.</title>
        <authorList>
            <person name="Zeh D."/>
            <person name="Zeh J."/>
        </authorList>
    </citation>
    <scope>NUCLEOTIDE SEQUENCE [LARGE SCALE GENOMIC DNA]</scope>
    <source>
        <strain evidence="1">IN4F17</strain>
        <tissue evidence="1">Whole Body</tissue>
    </source>
</reference>
<proteinExistence type="predicted"/>
<name>A0ABY6L3A0_9ARAC</name>
<keyword evidence="2" id="KW-1185">Reference proteome</keyword>
<organism evidence="1 2">
    <name type="scientific">Cordylochernes scorpioides</name>
    <dbReference type="NCBI Taxonomy" id="51811"/>
    <lineage>
        <taxon>Eukaryota</taxon>
        <taxon>Metazoa</taxon>
        <taxon>Ecdysozoa</taxon>
        <taxon>Arthropoda</taxon>
        <taxon>Chelicerata</taxon>
        <taxon>Arachnida</taxon>
        <taxon>Pseudoscorpiones</taxon>
        <taxon>Cheliferoidea</taxon>
        <taxon>Chernetidae</taxon>
        <taxon>Cordylochernes</taxon>
    </lineage>
</organism>
<accession>A0ABY6L3A0</accession>